<keyword evidence="2" id="KW-1185">Reference proteome</keyword>
<evidence type="ECO:0000313" key="2">
    <source>
        <dbReference type="Proteomes" id="UP000242188"/>
    </source>
</evidence>
<protein>
    <submittedName>
        <fullName evidence="1">Uncharacterized protein</fullName>
    </submittedName>
</protein>
<comment type="caution">
    <text evidence="1">The sequence shown here is derived from an EMBL/GenBank/DDBJ whole genome shotgun (WGS) entry which is preliminary data.</text>
</comment>
<name>A0A210QXI5_MIZYE</name>
<accession>A0A210QXI5</accession>
<evidence type="ECO:0000313" key="1">
    <source>
        <dbReference type="EMBL" id="OWF53479.1"/>
    </source>
</evidence>
<sequence length="138" mass="16342">MRFDDFYDLKALKSRTASNMKIDICGKRVNWLCIKWIQVRKDKPNYIFVNYSFDPEEFLEIRVTRGRMQQNDSTLTKCFNSKLPISTVKTNDLMSLCRTKIIPEENHTYYESLQTSKTLKDEMSDIDDSEFEENDNLG</sequence>
<gene>
    <name evidence="1" type="ORF">KP79_PYT25478</name>
</gene>
<organism evidence="1 2">
    <name type="scientific">Mizuhopecten yessoensis</name>
    <name type="common">Japanese scallop</name>
    <name type="synonym">Patinopecten yessoensis</name>
    <dbReference type="NCBI Taxonomy" id="6573"/>
    <lineage>
        <taxon>Eukaryota</taxon>
        <taxon>Metazoa</taxon>
        <taxon>Spiralia</taxon>
        <taxon>Lophotrochozoa</taxon>
        <taxon>Mollusca</taxon>
        <taxon>Bivalvia</taxon>
        <taxon>Autobranchia</taxon>
        <taxon>Pteriomorphia</taxon>
        <taxon>Pectinida</taxon>
        <taxon>Pectinoidea</taxon>
        <taxon>Pectinidae</taxon>
        <taxon>Mizuhopecten</taxon>
    </lineage>
</organism>
<dbReference type="AlphaFoldDB" id="A0A210QXI5"/>
<proteinExistence type="predicted"/>
<dbReference type="Proteomes" id="UP000242188">
    <property type="component" value="Unassembled WGS sequence"/>
</dbReference>
<dbReference type="EMBL" id="NEDP02001340">
    <property type="protein sequence ID" value="OWF53479.1"/>
    <property type="molecule type" value="Genomic_DNA"/>
</dbReference>
<reference evidence="1 2" key="1">
    <citation type="journal article" date="2017" name="Nat. Ecol. Evol.">
        <title>Scallop genome provides insights into evolution of bilaterian karyotype and development.</title>
        <authorList>
            <person name="Wang S."/>
            <person name="Zhang J."/>
            <person name="Jiao W."/>
            <person name="Li J."/>
            <person name="Xun X."/>
            <person name="Sun Y."/>
            <person name="Guo X."/>
            <person name="Huan P."/>
            <person name="Dong B."/>
            <person name="Zhang L."/>
            <person name="Hu X."/>
            <person name="Sun X."/>
            <person name="Wang J."/>
            <person name="Zhao C."/>
            <person name="Wang Y."/>
            <person name="Wang D."/>
            <person name="Huang X."/>
            <person name="Wang R."/>
            <person name="Lv J."/>
            <person name="Li Y."/>
            <person name="Zhang Z."/>
            <person name="Liu B."/>
            <person name="Lu W."/>
            <person name="Hui Y."/>
            <person name="Liang J."/>
            <person name="Zhou Z."/>
            <person name="Hou R."/>
            <person name="Li X."/>
            <person name="Liu Y."/>
            <person name="Li H."/>
            <person name="Ning X."/>
            <person name="Lin Y."/>
            <person name="Zhao L."/>
            <person name="Xing Q."/>
            <person name="Dou J."/>
            <person name="Li Y."/>
            <person name="Mao J."/>
            <person name="Guo H."/>
            <person name="Dou H."/>
            <person name="Li T."/>
            <person name="Mu C."/>
            <person name="Jiang W."/>
            <person name="Fu Q."/>
            <person name="Fu X."/>
            <person name="Miao Y."/>
            <person name="Liu J."/>
            <person name="Yu Q."/>
            <person name="Li R."/>
            <person name="Liao H."/>
            <person name="Li X."/>
            <person name="Kong Y."/>
            <person name="Jiang Z."/>
            <person name="Chourrout D."/>
            <person name="Li R."/>
            <person name="Bao Z."/>
        </authorList>
    </citation>
    <scope>NUCLEOTIDE SEQUENCE [LARGE SCALE GENOMIC DNA]</scope>
    <source>
        <strain evidence="1 2">PY_sf001</strain>
    </source>
</reference>